<accession>I0SCL5</accession>
<dbReference type="EMBL" id="AICP01000044">
    <property type="protein sequence ID" value="EID21118.1"/>
    <property type="molecule type" value="Genomic_DNA"/>
</dbReference>
<dbReference type="PANTHER" id="PTHR46558:SF11">
    <property type="entry name" value="HTH-TYPE TRANSCRIPTIONAL REGULATOR XRE"/>
    <property type="match status" value="1"/>
</dbReference>
<name>I0SCL5_STRAP</name>
<dbReference type="InterPro" id="IPR001387">
    <property type="entry name" value="Cro/C1-type_HTH"/>
</dbReference>
<gene>
    <name evidence="3" type="ORF">HMPREF1043_1140</name>
</gene>
<sequence length="68" mass="8058">MEMYRRLKDLREDHDLSQNDIAKYLFCSQSAYSRIENGIQDIPSKYLIKLAKFYSVTTDYILGMTDIK</sequence>
<dbReference type="GO" id="GO:0003677">
    <property type="term" value="F:DNA binding"/>
    <property type="evidence" value="ECO:0007669"/>
    <property type="project" value="UniProtKB-KW"/>
</dbReference>
<organism evidence="3 4">
    <name type="scientific">Streptococcus anginosus subsp. whileyi CCUG 39159</name>
    <dbReference type="NCBI Taxonomy" id="1095729"/>
    <lineage>
        <taxon>Bacteria</taxon>
        <taxon>Bacillati</taxon>
        <taxon>Bacillota</taxon>
        <taxon>Bacilli</taxon>
        <taxon>Lactobacillales</taxon>
        <taxon>Streptococcaceae</taxon>
        <taxon>Streptococcus</taxon>
        <taxon>Streptococcus anginosus group</taxon>
    </lineage>
</organism>
<dbReference type="Gene3D" id="1.10.260.40">
    <property type="entry name" value="lambda repressor-like DNA-binding domains"/>
    <property type="match status" value="1"/>
</dbReference>
<proteinExistence type="predicted"/>
<evidence type="ECO:0000313" key="4">
    <source>
        <dbReference type="Proteomes" id="UP000003245"/>
    </source>
</evidence>
<dbReference type="Pfam" id="PF01381">
    <property type="entry name" value="HTH_3"/>
    <property type="match status" value="1"/>
</dbReference>
<dbReference type="AlphaFoldDB" id="I0SCL5"/>
<evidence type="ECO:0000256" key="1">
    <source>
        <dbReference type="ARBA" id="ARBA00023125"/>
    </source>
</evidence>
<comment type="caution">
    <text evidence="3">The sequence shown here is derived from an EMBL/GenBank/DDBJ whole genome shotgun (WGS) entry which is preliminary data.</text>
</comment>
<keyword evidence="4" id="KW-1185">Reference proteome</keyword>
<dbReference type="InterPro" id="IPR010982">
    <property type="entry name" value="Lambda_DNA-bd_dom_sf"/>
</dbReference>
<dbReference type="SUPFAM" id="SSF47413">
    <property type="entry name" value="lambda repressor-like DNA-binding domains"/>
    <property type="match status" value="1"/>
</dbReference>
<reference evidence="3 4" key="1">
    <citation type="submission" date="2012-01" db="EMBL/GenBank/DDBJ databases">
        <authorList>
            <person name="Harkins D.M."/>
            <person name="Madupu R."/>
            <person name="Durkin A.S."/>
            <person name="Torralba M."/>
            <person name="Methe B."/>
            <person name="Sutton G.G."/>
            <person name="Nelson K.E."/>
        </authorList>
    </citation>
    <scope>NUCLEOTIDE SEQUENCE [LARGE SCALE GENOMIC DNA]</scope>
    <source>
        <strain evidence="3 4">CCUG 39159</strain>
    </source>
</reference>
<protein>
    <submittedName>
        <fullName evidence="3">DNA-binding helix-turn-helix protein</fullName>
    </submittedName>
</protein>
<dbReference type="Proteomes" id="UP000003245">
    <property type="component" value="Unassembled WGS sequence"/>
</dbReference>
<evidence type="ECO:0000313" key="3">
    <source>
        <dbReference type="EMBL" id="EID21118.1"/>
    </source>
</evidence>
<dbReference type="CDD" id="cd00093">
    <property type="entry name" value="HTH_XRE"/>
    <property type="match status" value="1"/>
</dbReference>
<dbReference type="PATRIC" id="fig|1095729.3.peg.1465"/>
<dbReference type="PANTHER" id="PTHR46558">
    <property type="entry name" value="TRACRIPTIONAL REGULATORY PROTEIN-RELATED-RELATED"/>
    <property type="match status" value="1"/>
</dbReference>
<dbReference type="SMART" id="SM00530">
    <property type="entry name" value="HTH_XRE"/>
    <property type="match status" value="1"/>
</dbReference>
<dbReference type="PROSITE" id="PS50943">
    <property type="entry name" value="HTH_CROC1"/>
    <property type="match status" value="1"/>
</dbReference>
<feature type="domain" description="HTH cro/C1-type" evidence="2">
    <location>
        <begin position="7"/>
        <end position="61"/>
    </location>
</feature>
<keyword evidence="1 3" id="KW-0238">DNA-binding</keyword>
<evidence type="ECO:0000259" key="2">
    <source>
        <dbReference type="PROSITE" id="PS50943"/>
    </source>
</evidence>